<dbReference type="Pfam" id="PF13585">
    <property type="entry name" value="CHU_C"/>
    <property type="match status" value="1"/>
</dbReference>
<evidence type="ECO:0000313" key="2">
    <source>
        <dbReference type="EMBL" id="EZH72069.1"/>
    </source>
</evidence>
<dbReference type="PROSITE" id="PS50268">
    <property type="entry name" value="CADHERIN_2"/>
    <property type="match status" value="1"/>
</dbReference>
<comment type="caution">
    <text evidence="2">The sequence shown here is derived from an EMBL/GenBank/DDBJ whole genome shotgun (WGS) entry which is preliminary data.</text>
</comment>
<name>A0A023BQ81_9FLAO</name>
<dbReference type="STRING" id="1317122.ATO12_24330"/>
<dbReference type="Pfam" id="PF13573">
    <property type="entry name" value="SprB"/>
    <property type="match status" value="3"/>
</dbReference>
<evidence type="ECO:0000259" key="1">
    <source>
        <dbReference type="PROSITE" id="PS50268"/>
    </source>
</evidence>
<reference evidence="2 3" key="1">
    <citation type="submission" date="2014-04" db="EMBL/GenBank/DDBJ databases">
        <title>Aquimarina sp. 22II-S11-z7 Genome Sequencing.</title>
        <authorList>
            <person name="Lai Q."/>
        </authorList>
    </citation>
    <scope>NUCLEOTIDE SEQUENCE [LARGE SCALE GENOMIC DNA]</scope>
    <source>
        <strain evidence="2 3">22II-S11-z7</strain>
    </source>
</reference>
<organism evidence="2 3">
    <name type="scientific">Aquimarina atlantica</name>
    <dbReference type="NCBI Taxonomy" id="1317122"/>
    <lineage>
        <taxon>Bacteria</taxon>
        <taxon>Pseudomonadati</taxon>
        <taxon>Bacteroidota</taxon>
        <taxon>Flavobacteriia</taxon>
        <taxon>Flavobacteriales</taxon>
        <taxon>Flavobacteriaceae</taxon>
        <taxon>Aquimarina</taxon>
    </lineage>
</organism>
<dbReference type="Proteomes" id="UP000023541">
    <property type="component" value="Unassembled WGS sequence"/>
</dbReference>
<dbReference type="InterPro" id="IPR015919">
    <property type="entry name" value="Cadherin-like_sf"/>
</dbReference>
<dbReference type="SUPFAM" id="SSF49313">
    <property type="entry name" value="Cadherin-like"/>
    <property type="match status" value="1"/>
</dbReference>
<dbReference type="Gene3D" id="2.60.40.3440">
    <property type="match status" value="1"/>
</dbReference>
<dbReference type="NCBIfam" id="NF012211">
    <property type="entry name" value="tand_rpt_95"/>
    <property type="match status" value="3"/>
</dbReference>
<sequence>MKIITLTLIHKRITTLICLFALLFSSTCIYAHYSHEYKYTSLISKDTTTTNTKYTNPLSLTILKIQDATTTGICCDGKAKAIASGGKPGYTYQWSASANNQTTATASLLTNRTHSVTVTDANGTQITKSIVIKCLNTCDIKATNTVTHVSCNGDATGSVDLTVENGTPPFTFAWSNGSSDEDLTNVIAGTYSVTITDATNCTTTSSATITEPAKAVSASIKELTHISCNGSGQITVEGAGGVPPYTYSIDNGANYQTSDTFLDLAPGRYTIKIRDANCCTSIVCTTILFNCTDAVTDINNTFINTPVSGNVLTNDEDLEGDTQTVTTTTATTTEGAIVNIEPNTGAYTYTPPTDFTGEDSFKYTICDDGTPIACDTATVYIEVLPINDPKNEAPIANPDTAITEINTTVDGNVLVNDFDPDGDPIIVTTPTVTTREGVTVAINPNTGTYKYTPPLDFTGDDTFEYTICDNGNPSLCDTTIVVITVIKNQDNSTFANDDAYFTACKNILGNVLDNDFDPEGDTQTINIVPVDDVDNGILTLNTNGSFTYIPNTGYTGTDSFIYTVCDNGSPVIACDQATVYITISPITPPSITNCNVTDETIECNGTDNETIANTWNANNITELESCASDACNTDFTGQVTSNYDFNNLVSSCGLGGAIEVTYTITGDNGDTITLTATLTLHDSTPPDLTSCTITDLTLECSTTNIEEIANQWNSDNIALLETCATDNCNASTTALVTSDYDFNNITDGTLVVEYTITDDCNNATTVQAKITFENNAVIANDTTLCALDEIESQIFDLFDLLEGEYSTSGAWEVISENASIVDDHFFDPLSIELVSEDTSEEIVFSYTEDNLACPIYLETTIEVHNRCAVFSCGEDTIKISKVITPNGDPYNEYFAVNGVENCGYVVDVKIVNRWGAIIYKSSDYQNDWNGTTHRSSLGSANQVPSGTYYCIVTLNNSGLKPISTPLYIGTK</sequence>
<dbReference type="OrthoDB" id="1236981at2"/>
<dbReference type="InterPro" id="IPR025667">
    <property type="entry name" value="SprB_repeat"/>
</dbReference>
<dbReference type="CDD" id="cd11304">
    <property type="entry name" value="Cadherin_repeat"/>
    <property type="match status" value="1"/>
</dbReference>
<dbReference type="Gene3D" id="2.60.40.740">
    <property type="match status" value="1"/>
</dbReference>
<protein>
    <recommendedName>
        <fullName evidence="1">Cadherin domain-containing protein</fullName>
    </recommendedName>
</protein>
<dbReference type="AlphaFoldDB" id="A0A023BQ81"/>
<proteinExistence type="predicted"/>
<dbReference type="InterPro" id="IPR002126">
    <property type="entry name" value="Cadherin-like_dom"/>
</dbReference>
<dbReference type="Pfam" id="PF17963">
    <property type="entry name" value="Big_9"/>
    <property type="match status" value="3"/>
</dbReference>
<dbReference type="eggNOG" id="COG3209">
    <property type="taxonomic scope" value="Bacteria"/>
</dbReference>
<dbReference type="eggNOG" id="COG2373">
    <property type="taxonomic scope" value="Bacteria"/>
</dbReference>
<accession>A0A023BQ81</accession>
<dbReference type="GO" id="GO:0007156">
    <property type="term" value="P:homophilic cell adhesion via plasma membrane adhesion molecules"/>
    <property type="evidence" value="ECO:0007669"/>
    <property type="project" value="InterPro"/>
</dbReference>
<dbReference type="GO" id="GO:0005509">
    <property type="term" value="F:calcium ion binding"/>
    <property type="evidence" value="ECO:0007669"/>
    <property type="project" value="InterPro"/>
</dbReference>
<dbReference type="GO" id="GO:0016020">
    <property type="term" value="C:membrane"/>
    <property type="evidence" value="ECO:0007669"/>
    <property type="project" value="InterPro"/>
</dbReference>
<gene>
    <name evidence="2" type="ORF">ATO12_24330</name>
</gene>
<dbReference type="Gene3D" id="2.60.40.2810">
    <property type="match status" value="2"/>
</dbReference>
<evidence type="ECO:0000313" key="3">
    <source>
        <dbReference type="Proteomes" id="UP000023541"/>
    </source>
</evidence>
<dbReference type="InterPro" id="IPR026341">
    <property type="entry name" value="T9SS_type_B"/>
</dbReference>
<keyword evidence="3" id="KW-1185">Reference proteome</keyword>
<feature type="domain" description="Cadherin" evidence="1">
    <location>
        <begin position="299"/>
        <end position="396"/>
    </location>
</feature>
<dbReference type="RefSeq" id="WP_081802117.1">
    <property type="nucleotide sequence ID" value="NZ_AQRA01000009.1"/>
</dbReference>
<dbReference type="NCBIfam" id="TIGR04131">
    <property type="entry name" value="Bac_Flav_CTERM"/>
    <property type="match status" value="1"/>
</dbReference>
<dbReference type="eggNOG" id="COG3210">
    <property type="taxonomic scope" value="Bacteria"/>
</dbReference>
<dbReference type="EMBL" id="AQRA01000009">
    <property type="protein sequence ID" value="EZH72069.1"/>
    <property type="molecule type" value="Genomic_DNA"/>
</dbReference>